<accession>B5EC18</accession>
<dbReference type="PROSITE" id="PS50943">
    <property type="entry name" value="HTH_CROC1"/>
    <property type="match status" value="1"/>
</dbReference>
<organism evidence="2 3">
    <name type="scientific">Citrifermentans bemidjiense (strain ATCC BAA-1014 / DSM 16622 / JCM 12645 / Bem)</name>
    <name type="common">Geobacter bemidjiensis</name>
    <dbReference type="NCBI Taxonomy" id="404380"/>
    <lineage>
        <taxon>Bacteria</taxon>
        <taxon>Pseudomonadati</taxon>
        <taxon>Thermodesulfobacteriota</taxon>
        <taxon>Desulfuromonadia</taxon>
        <taxon>Geobacterales</taxon>
        <taxon>Geobacteraceae</taxon>
        <taxon>Citrifermentans</taxon>
    </lineage>
</organism>
<dbReference type="STRING" id="404380.Gbem_3481"/>
<dbReference type="InterPro" id="IPR001387">
    <property type="entry name" value="Cro/C1-type_HTH"/>
</dbReference>
<dbReference type="GO" id="GO:0003677">
    <property type="term" value="F:DNA binding"/>
    <property type="evidence" value="ECO:0007669"/>
    <property type="project" value="InterPro"/>
</dbReference>
<dbReference type="SUPFAM" id="SSF47413">
    <property type="entry name" value="lambda repressor-like DNA-binding domains"/>
    <property type="match status" value="1"/>
</dbReference>
<gene>
    <name evidence="2" type="ordered locus">Gbem_3481</name>
</gene>
<evidence type="ECO:0000313" key="3">
    <source>
        <dbReference type="Proteomes" id="UP000008825"/>
    </source>
</evidence>
<proteinExistence type="predicted"/>
<dbReference type="HOGENOM" id="CLU_1978330_0_0_7"/>
<reference evidence="2 3" key="2">
    <citation type="journal article" date="2010" name="BMC Genomics">
        <title>The genome of Geobacter bemidjiensis, exemplar for the subsurface clade of Geobacter species that predominate in Fe(III)-reducing subsurface environments.</title>
        <authorList>
            <person name="Aklujkar M."/>
            <person name="Young N.D."/>
            <person name="Holmes D."/>
            <person name="Chavan M."/>
            <person name="Risso C."/>
            <person name="Kiss H.E."/>
            <person name="Han C.S."/>
            <person name="Land M.L."/>
            <person name="Lovley D.R."/>
        </authorList>
    </citation>
    <scope>NUCLEOTIDE SEQUENCE [LARGE SCALE GENOMIC DNA]</scope>
    <source>
        <strain evidence="3">ATCC BAA-1014 / DSM 16622 / JCM 12645 / Bem</strain>
    </source>
</reference>
<reference evidence="2 3" key="1">
    <citation type="submission" date="2008-07" db="EMBL/GenBank/DDBJ databases">
        <title>Complete sequence of Geobacter bemidjiensis BEM.</title>
        <authorList>
            <consortium name="US DOE Joint Genome Institute"/>
            <person name="Lucas S."/>
            <person name="Copeland A."/>
            <person name="Lapidus A."/>
            <person name="Glavina del Rio T."/>
            <person name="Dalin E."/>
            <person name="Tice H."/>
            <person name="Bruce D."/>
            <person name="Goodwin L."/>
            <person name="Pitluck S."/>
            <person name="Kiss H."/>
            <person name="Brettin T."/>
            <person name="Detter J.C."/>
            <person name="Han C."/>
            <person name="Kuske C.R."/>
            <person name="Schmutz J."/>
            <person name="Larimer F."/>
            <person name="Land M."/>
            <person name="Hauser L."/>
            <person name="Kyrpides N."/>
            <person name="Lykidis A."/>
            <person name="Lovley D."/>
            <person name="Richardson P."/>
        </authorList>
    </citation>
    <scope>NUCLEOTIDE SEQUENCE [LARGE SCALE GENOMIC DNA]</scope>
    <source>
        <strain evidence="3">ATCC BAA-1014 / DSM 16622 / JCM 12645 / Bem</strain>
    </source>
</reference>
<keyword evidence="3" id="KW-1185">Reference proteome</keyword>
<dbReference type="SMART" id="SM00530">
    <property type="entry name" value="HTH_XRE"/>
    <property type="match status" value="1"/>
</dbReference>
<evidence type="ECO:0000313" key="2">
    <source>
        <dbReference type="EMBL" id="ACH40474.1"/>
    </source>
</evidence>
<dbReference type="Gene3D" id="1.10.260.40">
    <property type="entry name" value="lambda repressor-like DNA-binding domains"/>
    <property type="match status" value="1"/>
</dbReference>
<dbReference type="KEGG" id="gbm:Gbem_3481"/>
<dbReference type="Proteomes" id="UP000008825">
    <property type="component" value="Chromosome"/>
</dbReference>
<feature type="domain" description="HTH cro/C1-type" evidence="1">
    <location>
        <begin position="26"/>
        <end position="70"/>
    </location>
</feature>
<protein>
    <submittedName>
        <fullName evidence="2">Helix-turn-helix domain protein</fullName>
    </submittedName>
</protein>
<dbReference type="EMBL" id="CP001124">
    <property type="protein sequence ID" value="ACH40474.1"/>
    <property type="molecule type" value="Genomic_DNA"/>
</dbReference>
<dbReference type="eggNOG" id="COG1396">
    <property type="taxonomic scope" value="Bacteria"/>
</dbReference>
<name>B5EC18_CITBB</name>
<sequence>MVRERGGGVTPERVVELLKKEVSETSMLAVSRSTGLGLAAIGRYLKGIGEPTTATLQKLAAHFGTTVPYLRGEAWAMRNGGIDYNQAGPVAVCGECGSELRVEVQGAGPLRVWSCERCQRGTTSEV</sequence>
<dbReference type="Pfam" id="PF01381">
    <property type="entry name" value="HTH_3"/>
    <property type="match status" value="1"/>
</dbReference>
<dbReference type="AlphaFoldDB" id="B5EC18"/>
<evidence type="ECO:0000259" key="1">
    <source>
        <dbReference type="PROSITE" id="PS50943"/>
    </source>
</evidence>
<dbReference type="InterPro" id="IPR010982">
    <property type="entry name" value="Lambda_DNA-bd_dom_sf"/>
</dbReference>